<feature type="region of interest" description="Disordered" evidence="1">
    <location>
        <begin position="148"/>
        <end position="178"/>
    </location>
</feature>
<proteinExistence type="predicted"/>
<accession>A0A1A6HMV7</accession>
<organism evidence="2 3">
    <name type="scientific">Neotoma lepida</name>
    <name type="common">Desert woodrat</name>
    <dbReference type="NCBI Taxonomy" id="56216"/>
    <lineage>
        <taxon>Eukaryota</taxon>
        <taxon>Metazoa</taxon>
        <taxon>Chordata</taxon>
        <taxon>Craniata</taxon>
        <taxon>Vertebrata</taxon>
        <taxon>Euteleostomi</taxon>
        <taxon>Mammalia</taxon>
        <taxon>Eutheria</taxon>
        <taxon>Euarchontoglires</taxon>
        <taxon>Glires</taxon>
        <taxon>Rodentia</taxon>
        <taxon>Myomorpha</taxon>
        <taxon>Muroidea</taxon>
        <taxon>Cricetidae</taxon>
        <taxon>Neotominae</taxon>
        <taxon>Neotoma</taxon>
    </lineage>
</organism>
<dbReference type="EMBL" id="LZPO01018042">
    <property type="protein sequence ID" value="OBS79768.1"/>
    <property type="molecule type" value="Genomic_DNA"/>
</dbReference>
<comment type="caution">
    <text evidence="2">The sequence shown here is derived from an EMBL/GenBank/DDBJ whole genome shotgun (WGS) entry which is preliminary data.</text>
</comment>
<dbReference type="GO" id="GO:0005068">
    <property type="term" value="F:transmembrane receptor protein tyrosine kinase adaptor activity"/>
    <property type="evidence" value="ECO:0007669"/>
    <property type="project" value="TreeGrafter"/>
</dbReference>
<gene>
    <name evidence="2" type="ORF">A6R68_22030</name>
</gene>
<dbReference type="InterPro" id="IPR046355">
    <property type="entry name" value="Gab1-4-like"/>
</dbReference>
<dbReference type="STRING" id="56216.A0A1A6HMV7"/>
<evidence type="ECO:0000313" key="2">
    <source>
        <dbReference type="EMBL" id="OBS79768.1"/>
    </source>
</evidence>
<name>A0A1A6HMV7_NEOLE</name>
<dbReference type="PANTHER" id="PTHR45960:SF1">
    <property type="entry name" value="GRB2-ASSOCIATED-BINDING PROTEIN 2"/>
    <property type="match status" value="1"/>
</dbReference>
<reference evidence="2 3" key="1">
    <citation type="submission" date="2016-06" db="EMBL/GenBank/DDBJ databases">
        <title>The Draft Genome Sequence and Annotation of the Desert Woodrat Neotoma lepida.</title>
        <authorList>
            <person name="Campbell M."/>
            <person name="Oakeson K.F."/>
            <person name="Yandell M."/>
            <person name="Halpert J.R."/>
            <person name="Dearing D."/>
        </authorList>
    </citation>
    <scope>NUCLEOTIDE SEQUENCE [LARGE SCALE GENOMIC DNA]</scope>
    <source>
        <strain evidence="2">417</strain>
        <tissue evidence="2">Liver</tissue>
    </source>
</reference>
<evidence type="ECO:0000256" key="1">
    <source>
        <dbReference type="SAM" id="MobiDB-lite"/>
    </source>
</evidence>
<keyword evidence="3" id="KW-1185">Reference proteome</keyword>
<evidence type="ECO:0000313" key="3">
    <source>
        <dbReference type="Proteomes" id="UP000092124"/>
    </source>
</evidence>
<dbReference type="Proteomes" id="UP000092124">
    <property type="component" value="Unassembled WGS sequence"/>
</dbReference>
<dbReference type="AlphaFoldDB" id="A0A1A6HMV7"/>
<feature type="non-terminal residue" evidence="2">
    <location>
        <position position="178"/>
    </location>
</feature>
<dbReference type="OrthoDB" id="67516at2759"/>
<protein>
    <submittedName>
        <fullName evidence="2">Uncharacterized protein</fullName>
    </submittedName>
</protein>
<sequence>MSGNPDVLEYYKNEHSKKFQRIINLASHNHTKGRLTGSETDNEDVYTFKTPNNILCQEFRDLLMDNMDVPTTPLSAYQTQVGESVSWSAQFPGKTIVGQSDSASSNDNYVPMIPGSSTLLAMERAEDNSQMAPTAQLQKKSTDNVDYLSLDFQPGSLSPHHKPSTSSVTSDEKANYVQ</sequence>
<dbReference type="GO" id="GO:0005737">
    <property type="term" value="C:cytoplasm"/>
    <property type="evidence" value="ECO:0007669"/>
    <property type="project" value="TreeGrafter"/>
</dbReference>
<dbReference type="PANTHER" id="PTHR45960">
    <property type="entry name" value="GRB2-ASSOCIATED-BINDING PROTEIN"/>
    <property type="match status" value="1"/>
</dbReference>